<proteinExistence type="inferred from homology"/>
<dbReference type="Gene3D" id="3.30.559.10">
    <property type="entry name" value="Chloramphenicol acetyltransferase-like domain"/>
    <property type="match status" value="3"/>
</dbReference>
<sequence>MSTFLSLPPIDTSLRLFEQEPRVYEQDSDFIGTEEMALPVKRRTPLPLIDTARPPPHQDIPEEILASAAEAVADALGLSLSEMPESYASSRPRRAGIRRSSSVYLPPADAKWVSPTQGSIEQRLSIAVADTLGIDVSAIPRDESFVELGGDPRTARTLRAKCINLGLSVQTRDIMKCKTIAELETHVTPFSPSPLTSRTAEMHPPNVVSPLQLSSPLAPIDGLVSNPDRRRHSVASSDVHPRINTRAHLKPKASRRYHNQVEQVLSLNGDVAKASVLKPKAGLLEGQTVAFLTLSSCVVEGPSSCEIKLLNAYYTSSLPGIRKAVEAKVSPTAVPQVWIVLERMPTDDTGKIHRRKLQTWIQNANEDLYRKIMSVESQELLSTPGTDVERRLQKAVAKVLSLETKDIGMNMSFNSLGGDDTTAMQLVVRCKSQGLSFKTEDVLQSMSLSQLAVLATPSEVLSGRNGEDTAEGFELSPMQRLYFHTAMGQKAPKREEKTGSHRFNQSILLRFKQATGVEDVRAAIEAVVGHHSMLRTRFRAGQGSWSQYTMTEISSSYHFGHHSVGTNAEVEEVIQQAQASIDIENGPVFAAHHFHTHDGHQMLYMVAHHLVTDLKSWRVINDDLEELLLSGSLVSGRAVSYQAWTSSQRRRIESTESPEALPFKLHSADWTYWGINESSNKYGNTIAAGFTLPPELTSMLETSNQPLHTDSSDIFMAALLLSFCATFRDRKAPAIWNQEHDRAALDTEMDISETVGWFTSLCPLALNITPSDDMFNVLCRVKDARRTVAARGVPYFAANMLNGNGADSFASSMCPLEIIFTYAGSMQSLDCQESLLERLPIPGRTLSSKASDIGPSVGRIALFEVSAAIDQGAAKFKFLYNQHSLHQDLIQSWIRTFEALLRDSIHRLQFQTPSLSMSDIPLMDMSYEGLAKLNRDVLPHLGIEVSNIENIYPVTANQQSLLINEPLNPGSSRCQTVYELNTLGKYVDVGLLCAAWQQVVQKHPALRTVFFESVSKAGLFDQIVLRRHSPNMLFIENNHPDDALYSMEKLNPINLSKGSPWHRLVVCQAPGKTLLMLEVSQALCDAASITILFRELEELYFSHQLPSTSDIHYPEYLRCMKTTPCSTEFWREHLEDVQPCHFPSLVAKSIDTKEYEHSFVDLGLPHDILESFAHKYKIDVAAVLRVAWSLVLRAYTGSESTCFGYQTSGRDLPVDGLADAVGCFATVLVCRLEVHGSELLPQLLLDSEEIHQLALHHQHVSVSNIHRALDTKGRSLFNTCLSFGYENILDEATAGAKFHHLRSMHSSEFDINMNVVFKNGNIAVDLGHRLLTSAQASHVAQAFSRAIQTILEIPLEKVRQVKDVDLFSEHDHKQIVSWNSQPKIPPAKEHVHQMIAKQAIQNPDIQAVCAWDGEFTYGELDKMAMVIASALASAGVTHQTPVPIIMEKSRWVVPVMLAVLNIGACIVPIDASLPSVFSWIIKNVGAKMVLASDSVRKHLKDINCQVIFINDATISSLPEEPAMVSSIKTDGDDVACVLFTPEVVKTRRGITYSHSALATACVGQGEALRINPSSRVMHYSSYSIDISLAEVLTTLVHGACICIEESSLMTDFTSAAQKFNVNWTYLTPTLSRRLSSESLPDIAVVCFRTHQLDDDVYSQWAGKAKVILAYGSAEACVLGISASEVQDICAVRGIGSPYCGNFWVVNPSDSNKLMPVGAVGELVISSPTLAIGHELDRDPLQLKKAALTSGMSSEGPGRLLKTGHLVRYTENGQLELVSTQSEEVKVGSEILKTSEIERRLRRCLGRNIDVAVTKIAFNYTDSDSAPILAAFIELDDDLFHGEDLSRVSPSTKERLYLAKRMAGLSLREALPDTFVPVRRLPLTPSFDVSYRELQKMIRGLSKTQLLGLASVPNPNEVHAAGLEPLPLTQSEERMRAIWADVLDIHDPIRPNDGFMTLGGDVDLAHDLVVKCRQQGVSISILDVVRDVSLSEMCRCITMPDAPRYHPEHSRYMQSSPSNAFVDDAIVPQVGDRDSIEDIAEASATQTVFLEGMLKNPPGNVNYLLINVNGQLDWGKLEHACYLLTMAHPILRTAFVSHNRQLYQTVIRTYYPEFQRYQCQSWRLNGQATKLVKRDQSMAIDFRQPATKFWYLDSSRQSTLIIRLSRAQYNDLTLPTLISDLARFYEQGDLSTQRPGFCDVVRAAQKASLDGGAVDYWGTLLEGAMMTEMVSKTKPDIPFSDSKTIHQEIPTGSLNNLGIPFETILKGAWSIVLSNLADSDDVVFGELLQGGSLPLTEVVGPTGNIIPVRTRIPTVPTSPYEYLRTVQNQHVASTSPEHGNMQSSEIIEKCTSWPAWTRFSTVVQHQDHVERDLFNNFTIGSATCKLNCMESNNQNTDIFVRSVTTGSSSVDISLTFSEKKISALFVHDILSMLCSTISLLTSAFIMEPVSLKGLHDNSATSRIPLSVSKQEVQINAPVMSVSPEHAGAIHSIISTGWDSILGANALGMAENIRSIPFFEFSSSLVPAAELARYYTDSMPRLNIPGLAHAIFSLEDILENPTMMKQYEMIIARQQVKELKRSQSFVHNMRRALTVNPGPHSPSSNHAPGRHNGSSGGSSMESMTSGSSHSDEEHHDEVPIMTAVGPKKKTMPGFKSLGAKKKPSMSFGRIKLNSTGA</sequence>
<dbReference type="EMBL" id="JAFIMR010000028">
    <property type="protein sequence ID" value="KAI1861869.1"/>
    <property type="molecule type" value="Genomic_DNA"/>
</dbReference>
<dbReference type="Gene3D" id="1.10.1200.10">
    <property type="entry name" value="ACP-like"/>
    <property type="match status" value="3"/>
</dbReference>
<dbReference type="Gene3D" id="3.30.300.30">
    <property type="match status" value="2"/>
</dbReference>
<evidence type="ECO:0000256" key="3">
    <source>
        <dbReference type="ARBA" id="ARBA00022598"/>
    </source>
</evidence>
<feature type="domain" description="Carrier" evidence="6">
    <location>
        <begin position="1925"/>
        <end position="2000"/>
    </location>
</feature>
<accession>A0A9P9WGH8</accession>
<evidence type="ECO:0000313" key="7">
    <source>
        <dbReference type="EMBL" id="KAI1861869.1"/>
    </source>
</evidence>
<dbReference type="Gene3D" id="3.30.559.30">
    <property type="entry name" value="Nonribosomal peptide synthetase, condensation domain"/>
    <property type="match status" value="3"/>
</dbReference>
<dbReference type="OrthoDB" id="416786at2759"/>
<dbReference type="InterPro" id="IPR001242">
    <property type="entry name" value="Condensation_dom"/>
</dbReference>
<organism evidence="7 8">
    <name type="scientific">Neoarthrinium moseri</name>
    <dbReference type="NCBI Taxonomy" id="1658444"/>
    <lineage>
        <taxon>Eukaryota</taxon>
        <taxon>Fungi</taxon>
        <taxon>Dikarya</taxon>
        <taxon>Ascomycota</taxon>
        <taxon>Pezizomycotina</taxon>
        <taxon>Sordariomycetes</taxon>
        <taxon>Xylariomycetidae</taxon>
        <taxon>Amphisphaeriales</taxon>
        <taxon>Apiosporaceae</taxon>
        <taxon>Neoarthrinium</taxon>
    </lineage>
</organism>
<dbReference type="InterPro" id="IPR045851">
    <property type="entry name" value="AMP-bd_C_sf"/>
</dbReference>
<dbReference type="GO" id="GO:0016874">
    <property type="term" value="F:ligase activity"/>
    <property type="evidence" value="ECO:0007669"/>
    <property type="project" value="UniProtKB-KW"/>
</dbReference>
<dbReference type="SUPFAM" id="SSF52777">
    <property type="entry name" value="CoA-dependent acyltransferases"/>
    <property type="match status" value="6"/>
</dbReference>
<keyword evidence="2" id="KW-0597">Phosphoprotein</keyword>
<feature type="domain" description="Carrier" evidence="6">
    <location>
        <begin position="383"/>
        <end position="459"/>
    </location>
</feature>
<feature type="compositionally biased region" description="Basic and acidic residues" evidence="5">
    <location>
        <begin position="2627"/>
        <end position="2636"/>
    </location>
</feature>
<dbReference type="PANTHER" id="PTHR45398:SF1">
    <property type="entry name" value="ENZYME, PUTATIVE (JCVI)-RELATED"/>
    <property type="match status" value="1"/>
</dbReference>
<dbReference type="InterPro" id="IPR042099">
    <property type="entry name" value="ANL_N_sf"/>
</dbReference>
<dbReference type="InterPro" id="IPR000873">
    <property type="entry name" value="AMP-dep_synth/lig_dom"/>
</dbReference>
<protein>
    <recommendedName>
        <fullName evidence="6">Carrier domain-containing protein</fullName>
    </recommendedName>
</protein>
<reference evidence="7" key="1">
    <citation type="submission" date="2021-03" db="EMBL/GenBank/DDBJ databases">
        <title>Revisited historic fungal species revealed as producer of novel bioactive compounds through whole genome sequencing and comparative genomics.</title>
        <authorList>
            <person name="Vignolle G.A."/>
            <person name="Hochenegger N."/>
            <person name="Mach R.L."/>
            <person name="Mach-Aigner A.R."/>
            <person name="Javad Rahimi M."/>
            <person name="Salim K.A."/>
            <person name="Chan C.M."/>
            <person name="Lim L.B.L."/>
            <person name="Cai F."/>
            <person name="Druzhinina I.S."/>
            <person name="U'Ren J.M."/>
            <person name="Derntl C."/>
        </authorList>
    </citation>
    <scope>NUCLEOTIDE SEQUENCE</scope>
    <source>
        <strain evidence="7">TUCIM 5799</strain>
    </source>
</reference>
<dbReference type="InterPro" id="IPR036736">
    <property type="entry name" value="ACP-like_sf"/>
</dbReference>
<dbReference type="SUPFAM" id="SSF56801">
    <property type="entry name" value="Acetyl-CoA synthetase-like"/>
    <property type="match status" value="2"/>
</dbReference>
<dbReference type="PROSITE" id="PS50075">
    <property type="entry name" value="CARRIER"/>
    <property type="match status" value="3"/>
</dbReference>
<keyword evidence="3" id="KW-0436">Ligase</keyword>
<name>A0A9P9WGH8_9PEZI</name>
<dbReference type="Pfam" id="PF00668">
    <property type="entry name" value="Condensation"/>
    <property type="match status" value="3"/>
</dbReference>
<feature type="compositionally biased region" description="Low complexity" evidence="5">
    <location>
        <begin position="2615"/>
        <end position="2626"/>
    </location>
</feature>
<comment type="caution">
    <text evidence="7">The sequence shown here is derived from an EMBL/GenBank/DDBJ whole genome shotgun (WGS) entry which is preliminary data.</text>
</comment>
<dbReference type="Gene3D" id="3.40.50.12780">
    <property type="entry name" value="N-terminal domain of ligase-like"/>
    <property type="match status" value="1"/>
</dbReference>
<dbReference type="FunFam" id="3.30.559.30:FF:000002">
    <property type="entry name" value="Nonribosomal peptide synthase Pes1"/>
    <property type="match status" value="1"/>
</dbReference>
<dbReference type="SUPFAM" id="SSF47336">
    <property type="entry name" value="ACP-like"/>
    <property type="match status" value="3"/>
</dbReference>
<evidence type="ECO:0000256" key="4">
    <source>
        <dbReference type="ARBA" id="ARBA00029454"/>
    </source>
</evidence>
<dbReference type="Proteomes" id="UP000829685">
    <property type="component" value="Unassembled WGS sequence"/>
</dbReference>
<feature type="domain" description="Carrier" evidence="6">
    <location>
        <begin position="118"/>
        <end position="191"/>
    </location>
</feature>
<evidence type="ECO:0000259" key="6">
    <source>
        <dbReference type="PROSITE" id="PS50075"/>
    </source>
</evidence>
<dbReference type="FunFam" id="3.30.559.10:FF:000016">
    <property type="entry name" value="Nonribosomal peptide synthase Pes1"/>
    <property type="match status" value="1"/>
</dbReference>
<evidence type="ECO:0000256" key="5">
    <source>
        <dbReference type="SAM" id="MobiDB-lite"/>
    </source>
</evidence>
<dbReference type="Pfam" id="PF00550">
    <property type="entry name" value="PP-binding"/>
    <property type="match status" value="3"/>
</dbReference>
<dbReference type="InterPro" id="IPR009081">
    <property type="entry name" value="PP-bd_ACP"/>
</dbReference>
<keyword evidence="1" id="KW-0596">Phosphopantetheine</keyword>
<feature type="region of interest" description="Disordered" evidence="5">
    <location>
        <begin position="2591"/>
        <end position="2675"/>
    </location>
</feature>
<dbReference type="Pfam" id="PF00501">
    <property type="entry name" value="AMP-binding"/>
    <property type="match status" value="1"/>
</dbReference>
<gene>
    <name evidence="7" type="ORF">JX265_009372</name>
</gene>
<evidence type="ECO:0000256" key="2">
    <source>
        <dbReference type="ARBA" id="ARBA00022553"/>
    </source>
</evidence>
<dbReference type="PANTHER" id="PTHR45398">
    <property type="match status" value="1"/>
</dbReference>
<evidence type="ECO:0000313" key="8">
    <source>
        <dbReference type="Proteomes" id="UP000829685"/>
    </source>
</evidence>
<evidence type="ECO:0000256" key="1">
    <source>
        <dbReference type="ARBA" id="ARBA00022450"/>
    </source>
</evidence>
<dbReference type="InterPro" id="IPR023213">
    <property type="entry name" value="CAT-like_dom_sf"/>
</dbReference>
<comment type="similarity">
    <text evidence="4">Belongs to the NRP synthetase family.</text>
</comment>
<keyword evidence="8" id="KW-1185">Reference proteome</keyword>